<evidence type="ECO:0000313" key="4">
    <source>
        <dbReference type="Proteomes" id="UP000670475"/>
    </source>
</evidence>
<comment type="caution">
    <text evidence="3">The sequence shown here is derived from an EMBL/GenBank/DDBJ whole genome shotgun (WGS) entry which is preliminary data.</text>
</comment>
<keyword evidence="4" id="KW-1185">Reference proteome</keyword>
<dbReference type="PANTHER" id="PTHR38792:SF3">
    <property type="entry name" value="BNR_ASP-BOX REPEAT DOMAIN PROTEIN (AFU_ORTHOLOGUE AFUA_7G06430)-RELATED"/>
    <property type="match status" value="1"/>
</dbReference>
<dbReference type="GO" id="GO:0004308">
    <property type="term" value="F:exo-alpha-sialidase activity"/>
    <property type="evidence" value="ECO:0007669"/>
    <property type="project" value="UniProtKB-EC"/>
</dbReference>
<dbReference type="InterPro" id="IPR036278">
    <property type="entry name" value="Sialidase_sf"/>
</dbReference>
<protein>
    <submittedName>
        <fullName evidence="3">Exo-alpha-sialidase</fullName>
        <ecNumber evidence="3">3.2.1.18</ecNumber>
    </submittedName>
</protein>
<dbReference type="SUPFAM" id="SSF50939">
    <property type="entry name" value="Sialidases"/>
    <property type="match status" value="1"/>
</dbReference>
<evidence type="ECO:0000259" key="2">
    <source>
        <dbReference type="Pfam" id="PF06439"/>
    </source>
</evidence>
<feature type="signal peptide" evidence="1">
    <location>
        <begin position="1"/>
        <end position="29"/>
    </location>
</feature>
<dbReference type="EMBL" id="JAGIQL010000148">
    <property type="protein sequence ID" value="MBP0460983.1"/>
    <property type="molecule type" value="Genomic_DNA"/>
</dbReference>
<keyword evidence="3" id="KW-0326">Glycosidase</keyword>
<sequence>MTQRWLHHGGTRWMVRLLALVLLAAAANAVRPPSASANAPGSSFYTRASANEFLAYSRIIRLHHSGRANGTLIGTFEHATKDGTPSDFVIRTSKDDGKSWRTLTTVSDPLTGENHPSDQFWQPFLFELPKKMGKFPAGTLLLAGNMAPSEKVRTDFVLWRSTDHGEHWTFQSVLQSGGGSGGAPHGGSGVWEPFLAVDGKGRLAMYFSDERREPAHAQIIAHTVSDDGGVTWSADADGRTNFAPGLVVDVQSDSATDRPGMPTVATLPDGRMVMAYEICGDGRNCEAHTKTSTDGGTTWGSGPSDLGTMAVTSDGRYLGSSPYIVWSPAGGPHGQLMLTGMRTRHTGTNAFTPEDRQAVFTKDPDAKGRWSWTPAPFGPVADPSQNCSTSYSPDLLLGDGGRTFRYTTATSAGPTGCMEATGVANSGVLPYASDFGNGAAGWIDYGGCWTASDGVLSETCGGDGGNKSIAGSTGWSDYRLAGDVRIDSGAQAGFVLRASDPGKGTDALNGYYVGVSAGSIVLGRQDGTWRELDRAAVPGGLATGAWYHLAVRAVGCGITVTGSPAGHPASRTRFTYKDPDCSFTSGAIGVRDQSGTASWRHITVTPAGGHAGGHAPAAG</sequence>
<dbReference type="Proteomes" id="UP000670475">
    <property type="component" value="Unassembled WGS sequence"/>
</dbReference>
<feature type="domain" description="3-keto-alpha-glucoside-1,2-lyase/3-keto-2-hydroxy-glucal hydratase" evidence="2">
    <location>
        <begin position="436"/>
        <end position="604"/>
    </location>
</feature>
<evidence type="ECO:0000256" key="1">
    <source>
        <dbReference type="SAM" id="SignalP"/>
    </source>
</evidence>
<dbReference type="Gene3D" id="2.120.10.10">
    <property type="match status" value="1"/>
</dbReference>
<gene>
    <name evidence="3" type="ORF">JFN87_26470</name>
</gene>
<dbReference type="Gene3D" id="2.60.120.560">
    <property type="entry name" value="Exo-inulinase, domain 1"/>
    <property type="match status" value="1"/>
</dbReference>
<keyword evidence="3" id="KW-0378">Hydrolase</keyword>
<dbReference type="InterPro" id="IPR010496">
    <property type="entry name" value="AL/BT2_dom"/>
</dbReference>
<dbReference type="EC" id="3.2.1.18" evidence="3"/>
<organism evidence="3 4">
    <name type="scientific">Streptomyces montanisoli</name>
    <dbReference type="NCBI Taxonomy" id="2798581"/>
    <lineage>
        <taxon>Bacteria</taxon>
        <taxon>Bacillati</taxon>
        <taxon>Actinomycetota</taxon>
        <taxon>Actinomycetes</taxon>
        <taxon>Kitasatosporales</taxon>
        <taxon>Streptomycetaceae</taxon>
        <taxon>Streptomyces</taxon>
    </lineage>
</organism>
<dbReference type="PANTHER" id="PTHR38792">
    <property type="entry name" value="BNR/ASP-BOX REPEAT DOMAIN PROTEIN (AFU_ORTHOLOGUE AFUA_7G06430)-RELATED"/>
    <property type="match status" value="1"/>
</dbReference>
<dbReference type="RefSeq" id="WP_209343857.1">
    <property type="nucleotide sequence ID" value="NZ_JAGIQL010000148.1"/>
</dbReference>
<dbReference type="Pfam" id="PF06439">
    <property type="entry name" value="3keto-disac_hyd"/>
    <property type="match status" value="1"/>
</dbReference>
<dbReference type="CDD" id="cd15482">
    <property type="entry name" value="Sialidase_non-viral"/>
    <property type="match status" value="1"/>
</dbReference>
<reference evidence="3" key="1">
    <citation type="submission" date="2021-03" db="EMBL/GenBank/DDBJ databases">
        <title>Whole genome sequence of Streptomyces bomunensis MMS17-BM035.</title>
        <authorList>
            <person name="Lee J.H."/>
        </authorList>
    </citation>
    <scope>NUCLEOTIDE SEQUENCE</scope>
    <source>
        <strain evidence="3">MMS17-BM035</strain>
    </source>
</reference>
<proteinExistence type="predicted"/>
<accession>A0A940MM76</accession>
<feature type="chain" id="PRO_5039614924" evidence="1">
    <location>
        <begin position="30"/>
        <end position="619"/>
    </location>
</feature>
<evidence type="ECO:0000313" key="3">
    <source>
        <dbReference type="EMBL" id="MBP0460983.1"/>
    </source>
</evidence>
<name>A0A940MM76_9ACTN</name>
<dbReference type="AlphaFoldDB" id="A0A940MM76"/>
<keyword evidence="1" id="KW-0732">Signal</keyword>